<dbReference type="AlphaFoldDB" id="A0A0M6ZPA9"/>
<proteinExistence type="predicted"/>
<keyword evidence="1" id="KW-1133">Transmembrane helix</keyword>
<keyword evidence="1" id="KW-0812">Transmembrane</keyword>
<evidence type="ECO:0000313" key="3">
    <source>
        <dbReference type="Proteomes" id="UP000049983"/>
    </source>
</evidence>
<evidence type="ECO:0000313" key="2">
    <source>
        <dbReference type="EMBL" id="CTQ64609.1"/>
    </source>
</evidence>
<name>A0A0M6ZPA9_9HYPH</name>
<protein>
    <submittedName>
        <fullName evidence="2">Uncharacterized protein</fullName>
    </submittedName>
</protein>
<dbReference type="GeneID" id="97667920"/>
<feature type="transmembrane region" description="Helical" evidence="1">
    <location>
        <begin position="33"/>
        <end position="52"/>
    </location>
</feature>
<dbReference type="Proteomes" id="UP000049983">
    <property type="component" value="Unassembled WGS sequence"/>
</dbReference>
<gene>
    <name evidence="2" type="ORF">LA5096_00459</name>
</gene>
<dbReference type="RefSeq" id="WP_055116377.1">
    <property type="nucleotide sequence ID" value="NZ_CXWA01000003.1"/>
</dbReference>
<sequence>MRNPAFYLFVIWAGLVAIAAFAVSGIYRVDEVIALVVVAGTTGAVFLAGSIFQRTTGSTQHPEADGASAAF</sequence>
<accession>A0A0M6ZPA9</accession>
<feature type="transmembrane region" description="Helical" evidence="1">
    <location>
        <begin position="7"/>
        <end position="27"/>
    </location>
</feature>
<keyword evidence="3" id="KW-1185">Reference proteome</keyword>
<evidence type="ECO:0000256" key="1">
    <source>
        <dbReference type="SAM" id="Phobius"/>
    </source>
</evidence>
<dbReference type="EMBL" id="CXWC01000001">
    <property type="protein sequence ID" value="CTQ64609.1"/>
    <property type="molecule type" value="Genomic_DNA"/>
</dbReference>
<organism evidence="2 3">
    <name type="scientific">Roseibium album</name>
    <dbReference type="NCBI Taxonomy" id="311410"/>
    <lineage>
        <taxon>Bacteria</taxon>
        <taxon>Pseudomonadati</taxon>
        <taxon>Pseudomonadota</taxon>
        <taxon>Alphaproteobacteria</taxon>
        <taxon>Hyphomicrobiales</taxon>
        <taxon>Stappiaceae</taxon>
        <taxon>Roseibium</taxon>
    </lineage>
</organism>
<keyword evidence="1" id="KW-0472">Membrane</keyword>
<reference evidence="3" key="1">
    <citation type="submission" date="2015-07" db="EMBL/GenBank/DDBJ databases">
        <authorList>
            <person name="Rodrigo-Torres Lidia"/>
            <person name="Arahal R.David."/>
        </authorList>
    </citation>
    <scope>NUCLEOTIDE SEQUENCE [LARGE SCALE GENOMIC DNA]</scope>
    <source>
        <strain evidence="3">CECT 5096</strain>
    </source>
</reference>